<evidence type="ECO:0000259" key="5">
    <source>
        <dbReference type="PROSITE" id="PS50600"/>
    </source>
</evidence>
<evidence type="ECO:0000313" key="7">
    <source>
        <dbReference type="Proteomes" id="UP001187192"/>
    </source>
</evidence>
<dbReference type="AlphaFoldDB" id="A0AA87ZNB8"/>
<evidence type="ECO:0000256" key="1">
    <source>
        <dbReference type="ARBA" id="ARBA00005234"/>
    </source>
</evidence>
<organism evidence="6 7">
    <name type="scientific">Ficus carica</name>
    <name type="common">Common fig</name>
    <dbReference type="NCBI Taxonomy" id="3494"/>
    <lineage>
        <taxon>Eukaryota</taxon>
        <taxon>Viridiplantae</taxon>
        <taxon>Streptophyta</taxon>
        <taxon>Embryophyta</taxon>
        <taxon>Tracheophyta</taxon>
        <taxon>Spermatophyta</taxon>
        <taxon>Magnoliopsida</taxon>
        <taxon>eudicotyledons</taxon>
        <taxon>Gunneridae</taxon>
        <taxon>Pentapetalae</taxon>
        <taxon>rosids</taxon>
        <taxon>fabids</taxon>
        <taxon>Rosales</taxon>
        <taxon>Moraceae</taxon>
        <taxon>Ficeae</taxon>
        <taxon>Ficus</taxon>
    </lineage>
</organism>
<dbReference type="EMBL" id="BTGU01000011">
    <property type="protein sequence ID" value="GMN40334.1"/>
    <property type="molecule type" value="Genomic_DNA"/>
</dbReference>
<feature type="domain" description="Ubiquitin-like protease family profile" evidence="5">
    <location>
        <begin position="512"/>
        <end position="684"/>
    </location>
</feature>
<reference evidence="6" key="1">
    <citation type="submission" date="2023-07" db="EMBL/GenBank/DDBJ databases">
        <title>draft genome sequence of fig (Ficus carica).</title>
        <authorList>
            <person name="Takahashi T."/>
            <person name="Nishimura K."/>
        </authorList>
    </citation>
    <scope>NUCLEOTIDE SEQUENCE</scope>
</reference>
<keyword evidence="7" id="KW-1185">Reference proteome</keyword>
<accession>A0AA87ZNB8</accession>
<comment type="similarity">
    <text evidence="1">Belongs to the peptidase C48 family.</text>
</comment>
<dbReference type="GO" id="GO:0006508">
    <property type="term" value="P:proteolysis"/>
    <property type="evidence" value="ECO:0007669"/>
    <property type="project" value="UniProtKB-KW"/>
</dbReference>
<feature type="region of interest" description="Disordered" evidence="4">
    <location>
        <begin position="146"/>
        <end position="169"/>
    </location>
</feature>
<feature type="compositionally biased region" description="Basic residues" evidence="4">
    <location>
        <begin position="443"/>
        <end position="453"/>
    </location>
</feature>
<dbReference type="GO" id="GO:0008234">
    <property type="term" value="F:cysteine-type peptidase activity"/>
    <property type="evidence" value="ECO:0007669"/>
    <property type="project" value="InterPro"/>
</dbReference>
<keyword evidence="3" id="KW-0378">Hydrolase</keyword>
<proteinExistence type="inferred from homology"/>
<dbReference type="PANTHER" id="PTHR33018:SF34">
    <property type="entry name" value="OS02G0472350 PROTEIN"/>
    <property type="match status" value="1"/>
</dbReference>
<evidence type="ECO:0000256" key="4">
    <source>
        <dbReference type="SAM" id="MobiDB-lite"/>
    </source>
</evidence>
<dbReference type="PANTHER" id="PTHR33018">
    <property type="entry name" value="OS10G0338966 PROTEIN-RELATED"/>
    <property type="match status" value="1"/>
</dbReference>
<evidence type="ECO:0000313" key="6">
    <source>
        <dbReference type="EMBL" id="GMN40334.1"/>
    </source>
</evidence>
<dbReference type="InterPro" id="IPR004252">
    <property type="entry name" value="Probable_transposase_24"/>
</dbReference>
<dbReference type="SUPFAM" id="SSF54001">
    <property type="entry name" value="Cysteine proteinases"/>
    <property type="match status" value="1"/>
</dbReference>
<dbReference type="InterPro" id="IPR038765">
    <property type="entry name" value="Papain-like_cys_pep_sf"/>
</dbReference>
<sequence length="1171" mass="132875">MTRVHKVRAKGQRIEVSFDGKGQPLGKAGDELQSWIGVLAREHIPIWISDFRSADLAPSKEIVWMEVVTSFTVDESYKRCVLKSCGESAKGFRYDLYQAFVRDHIDDENVWQRPQKIVHNYPTITQDDWEKFIQYRRTPEFKRLSEQGSEIRKKSKYGSTGGRDGYRKRDQAHFEKTGKYAERYESWLEMRVKTDGGLKKEEFKPIAENIEEFTQQETQGSFESVGTEDILTKALGNAEHSGRIRGQSKFVKQSQYFNLVHPSREKDEVSDMKLKIAALEKTVQELCANHGINRETMAEEMTAPTVDQHNSFKASCPLNEKEAGPSDPNPMLNASKECHLFIPDLVNGGVVLVAIGRAYADCVPTDTVHGIPLGEENVRVTITLPKINRALLPIPTNEATSVEEAVGGFVAWPKSLVVLQTSLSQASKGPSRAPEREAEGSKRTKKRAGRKKLQSQPEVEQQPAQEEMPSFDLNDISFELRPLAFYAQSSMRDGTQIVCPQQHFVMGDEMPIYIGFEDVYHFISFKEISANSIMIYIRYLVECCARTGIDQRFEFISPVLVSPVQQNVDRATYVRERAECILRILRNAPKGKRFLMPYNSGQHWILAVIDPWDDSVMYFNPLGNEPGDDFKDLITTALNDWKLLVGSGIRQRRNWQTLIDTVRCPIQEGYVECGYFVLAYMREITFTVDELAVLQTKDFYTDADMSLVRNEWANFVMRDTTTVPWWDRRGSPGLPPRSRGGTVVVAPGLPPRSRCGTVVVSRDTTTVFIWDRRVEAAISAPSPFEYSSSHFQSANLRVSYWSPVAPVGRMDEVCVFVKYNGQWDDTLRYVGGEMKRILVPVTATYVGLIELVRSVIGIRGLDKIIVMRYVVEPGMPPVRIQYDADVKFYIHLKKKDVHVLSKFSISINVLDDSAAETMPSEVGENNHIDVQPSKEGRQSDEAMQPVNDSNLIILPSRPPHIPSPALGLDLHTEDGIEKQHQLLNNDLCMDHDDCNAGELNVADAARHSNEKSIAASIRAHSIVNTTRTQSVNVLSSDSLSGLIVVADFTLVTMSRNYNERCLWQLRATRMKCSELFVVKRYDDVHTCSIEIVQRHHRQAKSWMIGECVKTKYLDPTNTSYRPREIIRDMQDEFGVSFNYLRAWRGKEAALTSLRSDDVESYKGNFPYPVIC</sequence>
<feature type="compositionally biased region" description="Basic and acidic residues" evidence="4">
    <location>
        <begin position="433"/>
        <end position="442"/>
    </location>
</feature>
<feature type="region of interest" description="Disordered" evidence="4">
    <location>
        <begin position="423"/>
        <end position="467"/>
    </location>
</feature>
<evidence type="ECO:0000256" key="2">
    <source>
        <dbReference type="ARBA" id="ARBA00022670"/>
    </source>
</evidence>
<dbReference type="InterPro" id="IPR058352">
    <property type="entry name" value="DUF8039"/>
</dbReference>
<name>A0AA87ZNB8_FICCA</name>
<evidence type="ECO:0000256" key="3">
    <source>
        <dbReference type="ARBA" id="ARBA00022801"/>
    </source>
</evidence>
<feature type="compositionally biased region" description="Low complexity" evidence="4">
    <location>
        <begin position="454"/>
        <end position="467"/>
    </location>
</feature>
<dbReference type="InterPro" id="IPR003653">
    <property type="entry name" value="Peptidase_C48_C"/>
</dbReference>
<dbReference type="PROSITE" id="PS50600">
    <property type="entry name" value="ULP_PROTEASE"/>
    <property type="match status" value="1"/>
</dbReference>
<dbReference type="Proteomes" id="UP001187192">
    <property type="component" value="Unassembled WGS sequence"/>
</dbReference>
<gene>
    <name evidence="6" type="ORF">TIFTF001_009564</name>
</gene>
<dbReference type="Gene3D" id="3.40.395.10">
    <property type="entry name" value="Adenoviral Proteinase, Chain A"/>
    <property type="match status" value="1"/>
</dbReference>
<dbReference type="Pfam" id="PF03004">
    <property type="entry name" value="Transposase_24"/>
    <property type="match status" value="1"/>
</dbReference>
<dbReference type="Pfam" id="PF26133">
    <property type="entry name" value="DUF8039"/>
    <property type="match status" value="1"/>
</dbReference>
<dbReference type="Pfam" id="PF02902">
    <property type="entry name" value="Peptidase_C48"/>
    <property type="match status" value="1"/>
</dbReference>
<keyword evidence="2" id="KW-0645">Protease</keyword>
<protein>
    <recommendedName>
        <fullName evidence="5">Ubiquitin-like protease family profile domain-containing protein</fullName>
    </recommendedName>
</protein>
<comment type="caution">
    <text evidence="6">The sequence shown here is derived from an EMBL/GenBank/DDBJ whole genome shotgun (WGS) entry which is preliminary data.</text>
</comment>